<proteinExistence type="predicted"/>
<evidence type="ECO:0000313" key="1">
    <source>
        <dbReference type="EMBL" id="KIK74650.1"/>
    </source>
</evidence>
<gene>
    <name evidence="1" type="ORF">PAXRUDRAFT_175009</name>
</gene>
<dbReference type="Proteomes" id="UP000054538">
    <property type="component" value="Unassembled WGS sequence"/>
</dbReference>
<sequence length="86" mass="9779">SHRTQTCAWGKVHQADVVLSRHAQIYRKCQKAMVALQADETFLDGYKLLVDQDLKVTTAISDPNGSVHCMADLTWFWTMDIPKDTQ</sequence>
<reference evidence="2" key="2">
    <citation type="submission" date="2015-01" db="EMBL/GenBank/DDBJ databases">
        <title>Evolutionary Origins and Diversification of the Mycorrhizal Mutualists.</title>
        <authorList>
            <consortium name="DOE Joint Genome Institute"/>
            <consortium name="Mycorrhizal Genomics Consortium"/>
            <person name="Kohler A."/>
            <person name="Kuo A."/>
            <person name="Nagy L.G."/>
            <person name="Floudas D."/>
            <person name="Copeland A."/>
            <person name="Barry K.W."/>
            <person name="Cichocki N."/>
            <person name="Veneault-Fourrey C."/>
            <person name="LaButti K."/>
            <person name="Lindquist E.A."/>
            <person name="Lipzen A."/>
            <person name="Lundell T."/>
            <person name="Morin E."/>
            <person name="Murat C."/>
            <person name="Riley R."/>
            <person name="Ohm R."/>
            <person name="Sun H."/>
            <person name="Tunlid A."/>
            <person name="Henrissat B."/>
            <person name="Grigoriev I.V."/>
            <person name="Hibbett D.S."/>
            <person name="Martin F."/>
        </authorList>
    </citation>
    <scope>NUCLEOTIDE SEQUENCE [LARGE SCALE GENOMIC DNA]</scope>
    <source>
        <strain evidence="2">Ve08.2h10</strain>
    </source>
</reference>
<protein>
    <submittedName>
        <fullName evidence="1">Uncharacterized protein</fullName>
    </submittedName>
</protein>
<dbReference type="EMBL" id="KN828666">
    <property type="protein sequence ID" value="KIK74650.1"/>
    <property type="molecule type" value="Genomic_DNA"/>
</dbReference>
<dbReference type="OrthoDB" id="2676518at2759"/>
<evidence type="ECO:0000313" key="2">
    <source>
        <dbReference type="Proteomes" id="UP000054538"/>
    </source>
</evidence>
<feature type="non-terminal residue" evidence="1">
    <location>
        <position position="1"/>
    </location>
</feature>
<organism evidence="1 2">
    <name type="scientific">Paxillus rubicundulus Ve08.2h10</name>
    <dbReference type="NCBI Taxonomy" id="930991"/>
    <lineage>
        <taxon>Eukaryota</taxon>
        <taxon>Fungi</taxon>
        <taxon>Dikarya</taxon>
        <taxon>Basidiomycota</taxon>
        <taxon>Agaricomycotina</taxon>
        <taxon>Agaricomycetes</taxon>
        <taxon>Agaricomycetidae</taxon>
        <taxon>Boletales</taxon>
        <taxon>Paxilineae</taxon>
        <taxon>Paxillaceae</taxon>
        <taxon>Paxillus</taxon>
    </lineage>
</organism>
<keyword evidence="2" id="KW-1185">Reference proteome</keyword>
<reference evidence="1 2" key="1">
    <citation type="submission" date="2014-04" db="EMBL/GenBank/DDBJ databases">
        <authorList>
            <consortium name="DOE Joint Genome Institute"/>
            <person name="Kuo A."/>
            <person name="Kohler A."/>
            <person name="Jargeat P."/>
            <person name="Nagy L.G."/>
            <person name="Floudas D."/>
            <person name="Copeland A."/>
            <person name="Barry K.W."/>
            <person name="Cichocki N."/>
            <person name="Veneault-Fourrey C."/>
            <person name="LaButti K."/>
            <person name="Lindquist E.A."/>
            <person name="Lipzen A."/>
            <person name="Lundell T."/>
            <person name="Morin E."/>
            <person name="Murat C."/>
            <person name="Sun H."/>
            <person name="Tunlid A."/>
            <person name="Henrissat B."/>
            <person name="Grigoriev I.V."/>
            <person name="Hibbett D.S."/>
            <person name="Martin F."/>
            <person name="Nordberg H.P."/>
            <person name="Cantor M.N."/>
            <person name="Hua S.X."/>
        </authorList>
    </citation>
    <scope>NUCLEOTIDE SEQUENCE [LARGE SCALE GENOMIC DNA]</scope>
    <source>
        <strain evidence="1 2">Ve08.2h10</strain>
    </source>
</reference>
<dbReference type="HOGENOM" id="CLU_003703_9_2_1"/>
<accession>A0A0D0DBL0</accession>
<dbReference type="AlphaFoldDB" id="A0A0D0DBL0"/>
<dbReference type="InParanoid" id="A0A0D0DBL0"/>
<name>A0A0D0DBL0_9AGAM</name>